<dbReference type="EMBL" id="LAZR01005033">
    <property type="protein sequence ID" value="KKN03437.1"/>
    <property type="molecule type" value="Genomic_DNA"/>
</dbReference>
<proteinExistence type="predicted"/>
<comment type="caution">
    <text evidence="2">The sequence shown here is derived from an EMBL/GenBank/DDBJ whole genome shotgun (WGS) entry which is preliminary data.</text>
</comment>
<accession>A0A0F9MVK2</accession>
<protein>
    <submittedName>
        <fullName evidence="2">Uncharacterized protein</fullName>
    </submittedName>
</protein>
<reference evidence="2" key="1">
    <citation type="journal article" date="2015" name="Nature">
        <title>Complex archaea that bridge the gap between prokaryotes and eukaryotes.</title>
        <authorList>
            <person name="Spang A."/>
            <person name="Saw J.H."/>
            <person name="Jorgensen S.L."/>
            <person name="Zaremba-Niedzwiedzka K."/>
            <person name="Martijn J."/>
            <person name="Lind A.E."/>
            <person name="van Eijk R."/>
            <person name="Schleper C."/>
            <person name="Guy L."/>
            <person name="Ettema T.J."/>
        </authorList>
    </citation>
    <scope>NUCLEOTIDE SEQUENCE</scope>
</reference>
<dbReference type="AlphaFoldDB" id="A0A0F9MVK2"/>
<keyword evidence="1" id="KW-1133">Transmembrane helix</keyword>
<organism evidence="2">
    <name type="scientific">marine sediment metagenome</name>
    <dbReference type="NCBI Taxonomy" id="412755"/>
    <lineage>
        <taxon>unclassified sequences</taxon>
        <taxon>metagenomes</taxon>
        <taxon>ecological metagenomes</taxon>
    </lineage>
</organism>
<keyword evidence="1" id="KW-0472">Membrane</keyword>
<feature type="transmembrane region" description="Helical" evidence="1">
    <location>
        <begin position="6"/>
        <end position="26"/>
    </location>
</feature>
<name>A0A0F9MVK2_9ZZZZ</name>
<evidence type="ECO:0000256" key="1">
    <source>
        <dbReference type="SAM" id="Phobius"/>
    </source>
</evidence>
<keyword evidence="1" id="KW-0812">Transmembrane</keyword>
<sequence>MLEIISSPLFWIVAVPAAVVTLRLFWRLRSH</sequence>
<evidence type="ECO:0000313" key="2">
    <source>
        <dbReference type="EMBL" id="KKN03437.1"/>
    </source>
</evidence>
<gene>
    <name evidence="2" type="ORF">LCGC14_1107700</name>
</gene>